<proteinExistence type="predicted"/>
<sequence>MKEKDLKIMELEFNEALKRIVAEELRGNNPVPDILGFLHLRHLFSSDFSSKLEGLLMEYGKRTCMPKPLLKIDVPKANFTIRPMARPTTEDWLIYEAITDYLSKRILRRSKKICKRSFSILNFKIPNDKRTNAW</sequence>
<feature type="non-terminal residue" evidence="1">
    <location>
        <position position="134"/>
    </location>
</feature>
<organism evidence="1 2">
    <name type="scientific">bacterium (Candidatus Ratteibacteria) CG_4_10_14_3_um_filter_41_18</name>
    <dbReference type="NCBI Taxonomy" id="2014287"/>
    <lineage>
        <taxon>Bacteria</taxon>
        <taxon>Candidatus Ratteibacteria</taxon>
    </lineage>
</organism>
<evidence type="ECO:0000313" key="1">
    <source>
        <dbReference type="EMBL" id="PIX77926.1"/>
    </source>
</evidence>
<dbReference type="AlphaFoldDB" id="A0A2M7M5E3"/>
<evidence type="ECO:0000313" key="2">
    <source>
        <dbReference type="Proteomes" id="UP000229703"/>
    </source>
</evidence>
<accession>A0A2M7M5E3</accession>
<name>A0A2M7M5E3_9BACT</name>
<dbReference type="EMBL" id="PFJK01000006">
    <property type="protein sequence ID" value="PIX77926.1"/>
    <property type="molecule type" value="Genomic_DNA"/>
</dbReference>
<comment type="caution">
    <text evidence="1">The sequence shown here is derived from an EMBL/GenBank/DDBJ whole genome shotgun (WGS) entry which is preliminary data.</text>
</comment>
<protein>
    <submittedName>
        <fullName evidence="1">Uncharacterized protein</fullName>
    </submittedName>
</protein>
<gene>
    <name evidence="1" type="ORF">COZ37_00150</name>
</gene>
<dbReference type="Proteomes" id="UP000229703">
    <property type="component" value="Unassembled WGS sequence"/>
</dbReference>
<reference evidence="2" key="1">
    <citation type="submission" date="2017-09" db="EMBL/GenBank/DDBJ databases">
        <title>Depth-based differentiation of microbial function through sediment-hosted aquifers and enrichment of novel symbionts in the deep terrestrial subsurface.</title>
        <authorList>
            <person name="Probst A.J."/>
            <person name="Ladd B."/>
            <person name="Jarett J.K."/>
            <person name="Geller-Mcgrath D.E."/>
            <person name="Sieber C.M.K."/>
            <person name="Emerson J.B."/>
            <person name="Anantharaman K."/>
            <person name="Thomas B.C."/>
            <person name="Malmstrom R."/>
            <person name="Stieglmeier M."/>
            <person name="Klingl A."/>
            <person name="Woyke T."/>
            <person name="Ryan C.M."/>
            <person name="Banfield J.F."/>
        </authorList>
    </citation>
    <scope>NUCLEOTIDE SEQUENCE [LARGE SCALE GENOMIC DNA]</scope>
</reference>